<dbReference type="InterPro" id="IPR001853">
    <property type="entry name" value="DSBA-like_thioredoxin_dom"/>
</dbReference>
<evidence type="ECO:0000259" key="1">
    <source>
        <dbReference type="Pfam" id="PF01323"/>
    </source>
</evidence>
<gene>
    <name evidence="2" type="ORF">HTEP1355_LOCUS9846</name>
</gene>
<accession>A0A7S0VRE6</accession>
<protein>
    <recommendedName>
        <fullName evidence="1">DSBA-like thioredoxin domain-containing protein</fullName>
    </recommendedName>
</protein>
<sequence>MEEFREEGHPRKIEINWRPYFINPATNEEGEEFNAYCKKVFGGEFPATLPGKEEGKAFTNWAMWPNTLQAQRLVHHAGEVGGADMQTKMYDILFRYIYEEGRNCSDEEVLIEIAREVGIEGAEPYLRGKEGKSYVQRAATDATRMGITGVPFWTVYREGKEDEDPVTLSGPSSSKIFKKIIEDLSF</sequence>
<dbReference type="PANTHER" id="PTHR13887:SF46">
    <property type="entry name" value="DSBA-LIKE THIOREDOXIN DOMAIN-CONTAINING PROTEIN"/>
    <property type="match status" value="1"/>
</dbReference>
<organism evidence="2">
    <name type="scientific">Hemiselmis tepida</name>
    <dbReference type="NCBI Taxonomy" id="464990"/>
    <lineage>
        <taxon>Eukaryota</taxon>
        <taxon>Cryptophyceae</taxon>
        <taxon>Cryptomonadales</taxon>
        <taxon>Hemiselmidaceae</taxon>
        <taxon>Hemiselmis</taxon>
    </lineage>
</organism>
<dbReference type="InterPro" id="IPR036249">
    <property type="entry name" value="Thioredoxin-like_sf"/>
</dbReference>
<dbReference type="EMBL" id="HBFN01016896">
    <property type="protein sequence ID" value="CAD8796206.1"/>
    <property type="molecule type" value="Transcribed_RNA"/>
</dbReference>
<dbReference type="Pfam" id="PF01323">
    <property type="entry name" value="DSBA"/>
    <property type="match status" value="1"/>
</dbReference>
<evidence type="ECO:0000313" key="2">
    <source>
        <dbReference type="EMBL" id="CAD8796206.1"/>
    </source>
</evidence>
<dbReference type="GO" id="GO:0016491">
    <property type="term" value="F:oxidoreductase activity"/>
    <property type="evidence" value="ECO:0007669"/>
    <property type="project" value="InterPro"/>
</dbReference>
<dbReference type="Gene3D" id="3.40.30.10">
    <property type="entry name" value="Glutaredoxin"/>
    <property type="match status" value="1"/>
</dbReference>
<feature type="domain" description="DSBA-like thioredoxin" evidence="1">
    <location>
        <begin position="13"/>
        <end position="170"/>
    </location>
</feature>
<dbReference type="SUPFAM" id="SSF52833">
    <property type="entry name" value="Thioredoxin-like"/>
    <property type="match status" value="1"/>
</dbReference>
<proteinExistence type="predicted"/>
<name>A0A7S0VRE6_9CRYP</name>
<dbReference type="PANTHER" id="PTHR13887">
    <property type="entry name" value="GLUTATHIONE S-TRANSFERASE KAPPA"/>
    <property type="match status" value="1"/>
</dbReference>
<reference evidence="2" key="1">
    <citation type="submission" date="2021-01" db="EMBL/GenBank/DDBJ databases">
        <authorList>
            <person name="Corre E."/>
            <person name="Pelletier E."/>
            <person name="Niang G."/>
            <person name="Scheremetjew M."/>
            <person name="Finn R."/>
            <person name="Kale V."/>
            <person name="Holt S."/>
            <person name="Cochrane G."/>
            <person name="Meng A."/>
            <person name="Brown T."/>
            <person name="Cohen L."/>
        </authorList>
    </citation>
    <scope>NUCLEOTIDE SEQUENCE</scope>
    <source>
        <strain evidence="2">CCMP443</strain>
    </source>
</reference>
<dbReference type="AlphaFoldDB" id="A0A7S0VRE6"/>